<sequence length="181" mass="17930">MTDSDTEVREGVTEEPPEDEDLPDRLSKAAPRKWFNRATPTLLCAFLLAGGFLGGVAVQKHWGKASSAATATSSTTRTGGGMSGQMPGGAGASGFPGGGFGGNTGGNASAGNATTGTIKSITTTALTMTTAAGKTVTVKIADSTKIQQTTTLAKLKAGQSLSVQGTTATDGAITATTLTAS</sequence>
<keyword evidence="2" id="KW-0472">Membrane</keyword>
<name>A0A919TVK9_9ACTN</name>
<evidence type="ECO:0000313" key="3">
    <source>
        <dbReference type="EMBL" id="GIF22057.1"/>
    </source>
</evidence>
<keyword evidence="2" id="KW-0812">Transmembrane</keyword>
<dbReference type="RefSeq" id="WP_203809208.1">
    <property type="nucleotide sequence ID" value="NZ_BOMY01000033.1"/>
</dbReference>
<evidence type="ECO:0000313" key="4">
    <source>
        <dbReference type="Proteomes" id="UP000623608"/>
    </source>
</evidence>
<dbReference type="AlphaFoldDB" id="A0A919TVK9"/>
<gene>
    <name evidence="3" type="ORF">Ate02nite_47870</name>
</gene>
<dbReference type="EMBL" id="BOMY01000033">
    <property type="protein sequence ID" value="GIF22057.1"/>
    <property type="molecule type" value="Genomic_DNA"/>
</dbReference>
<comment type="caution">
    <text evidence="3">The sequence shown here is derived from an EMBL/GenBank/DDBJ whole genome shotgun (WGS) entry which is preliminary data.</text>
</comment>
<protein>
    <recommendedName>
        <fullName evidence="5">DUF5666 domain-containing protein</fullName>
    </recommendedName>
</protein>
<evidence type="ECO:0008006" key="5">
    <source>
        <dbReference type="Google" id="ProtNLM"/>
    </source>
</evidence>
<evidence type="ECO:0000256" key="1">
    <source>
        <dbReference type="SAM" id="MobiDB-lite"/>
    </source>
</evidence>
<accession>A0A919TVK9</accession>
<feature type="compositionally biased region" description="Gly residues" evidence="1">
    <location>
        <begin position="78"/>
        <end position="98"/>
    </location>
</feature>
<reference evidence="3" key="1">
    <citation type="submission" date="2021-01" db="EMBL/GenBank/DDBJ databases">
        <title>Whole genome shotgun sequence of Actinoplanes tereljensis NBRC 105297.</title>
        <authorList>
            <person name="Komaki H."/>
            <person name="Tamura T."/>
        </authorList>
    </citation>
    <scope>NUCLEOTIDE SEQUENCE</scope>
    <source>
        <strain evidence="3">NBRC 105297</strain>
    </source>
</reference>
<keyword evidence="2" id="KW-1133">Transmembrane helix</keyword>
<organism evidence="3 4">
    <name type="scientific">Paractinoplanes tereljensis</name>
    <dbReference type="NCBI Taxonomy" id="571912"/>
    <lineage>
        <taxon>Bacteria</taxon>
        <taxon>Bacillati</taxon>
        <taxon>Actinomycetota</taxon>
        <taxon>Actinomycetes</taxon>
        <taxon>Micromonosporales</taxon>
        <taxon>Micromonosporaceae</taxon>
        <taxon>Paractinoplanes</taxon>
    </lineage>
</organism>
<feature type="compositionally biased region" description="Low complexity" evidence="1">
    <location>
        <begin position="64"/>
        <end position="77"/>
    </location>
</feature>
<keyword evidence="4" id="KW-1185">Reference proteome</keyword>
<dbReference type="Proteomes" id="UP000623608">
    <property type="component" value="Unassembled WGS sequence"/>
</dbReference>
<proteinExistence type="predicted"/>
<feature type="transmembrane region" description="Helical" evidence="2">
    <location>
        <begin position="38"/>
        <end position="58"/>
    </location>
</feature>
<feature type="compositionally biased region" description="Acidic residues" evidence="1">
    <location>
        <begin position="13"/>
        <end position="22"/>
    </location>
</feature>
<feature type="region of interest" description="Disordered" evidence="1">
    <location>
        <begin position="64"/>
        <end position="98"/>
    </location>
</feature>
<evidence type="ECO:0000256" key="2">
    <source>
        <dbReference type="SAM" id="Phobius"/>
    </source>
</evidence>
<feature type="compositionally biased region" description="Basic and acidic residues" evidence="1">
    <location>
        <begin position="1"/>
        <end position="12"/>
    </location>
</feature>
<feature type="region of interest" description="Disordered" evidence="1">
    <location>
        <begin position="1"/>
        <end position="25"/>
    </location>
</feature>